<evidence type="ECO:0000313" key="10">
    <source>
        <dbReference type="Proteomes" id="UP000703269"/>
    </source>
</evidence>
<dbReference type="PANTHER" id="PTHR38481:SF1">
    <property type="entry name" value="HYALURONATE LYASE"/>
    <property type="match status" value="1"/>
</dbReference>
<dbReference type="GO" id="GO:0016837">
    <property type="term" value="F:carbon-oxygen lyase activity, acting on polysaccharides"/>
    <property type="evidence" value="ECO:0007669"/>
    <property type="project" value="UniProtKB-ARBA"/>
</dbReference>
<dbReference type="OrthoDB" id="5980780at2759"/>
<dbReference type="InterPro" id="IPR011071">
    <property type="entry name" value="Lyase_8-like_C"/>
</dbReference>
<feature type="signal peptide" evidence="5">
    <location>
        <begin position="1"/>
        <end position="21"/>
    </location>
</feature>
<dbReference type="GO" id="GO:0005576">
    <property type="term" value="C:extracellular region"/>
    <property type="evidence" value="ECO:0007669"/>
    <property type="project" value="InterPro"/>
</dbReference>
<evidence type="ECO:0000259" key="7">
    <source>
        <dbReference type="Pfam" id="PF02884"/>
    </source>
</evidence>
<dbReference type="InterPro" id="IPR014718">
    <property type="entry name" value="GH-type_carb-bd"/>
</dbReference>
<feature type="region of interest" description="Disordered" evidence="4">
    <location>
        <begin position="52"/>
        <end position="93"/>
    </location>
</feature>
<feature type="domain" description="Polysaccharide lyase 8 N-terminal alpha-helical" evidence="8">
    <location>
        <begin position="133"/>
        <end position="411"/>
    </location>
</feature>
<feature type="chain" id="PRO_5040262659" evidence="5">
    <location>
        <begin position="22"/>
        <end position="833"/>
    </location>
</feature>
<evidence type="ECO:0000256" key="3">
    <source>
        <dbReference type="ARBA" id="ARBA00023239"/>
    </source>
</evidence>
<accession>A0A9P3G1D4</accession>
<evidence type="ECO:0000259" key="8">
    <source>
        <dbReference type="Pfam" id="PF08124"/>
    </source>
</evidence>
<dbReference type="Pfam" id="PF02884">
    <property type="entry name" value="Lyase_8_C"/>
    <property type="match status" value="1"/>
</dbReference>
<dbReference type="Gene3D" id="2.60.220.10">
    <property type="entry name" value="Polysaccharide lyase family 8-like, C-terminal"/>
    <property type="match status" value="1"/>
</dbReference>
<evidence type="ECO:0000313" key="9">
    <source>
        <dbReference type="EMBL" id="GJE86084.1"/>
    </source>
</evidence>
<dbReference type="Gene3D" id="1.50.10.100">
    <property type="entry name" value="Chondroitin AC/alginate lyase"/>
    <property type="match status" value="1"/>
</dbReference>
<dbReference type="Pfam" id="PF02278">
    <property type="entry name" value="Lyase_8"/>
    <property type="match status" value="1"/>
</dbReference>
<dbReference type="Proteomes" id="UP000703269">
    <property type="component" value="Unassembled WGS sequence"/>
</dbReference>
<dbReference type="SUPFAM" id="SSF48230">
    <property type="entry name" value="Chondroitin AC/alginate lyase"/>
    <property type="match status" value="1"/>
</dbReference>
<sequence>MRPNILFAGCSILLRLSLAQGASSSSATPSPVAPSTLSAPLVPGSSANNTMATSSFASSTGSQPLASSASSSPGGLSSNAPSSTSTSAAPGQTSATADIELLTSRRLDFIVAGAGSPSNISDWLSTLGSDGKWPDSEVDYTTGCTARRANWPAEAHWQRLVAMSAAWHGGLAGADQWVKDPTLLDAVHSAMDWWFENDFQDPSCLDSGGTDACPCGTPGLWNTNWFSNIILIPNLVAQTCLLVADNITDTQHGNCSHITGRSYGTFDHSINGAGILTGANLLDVARIGIDGGLLNFNTTGLTDAYRRIHGEVVIENATRADGIRADGSFGQHTGIIYNGNYGKDYANDVLLLEIIAGDTQFAAGPENKDAFATLIDGDQWMIYRNVLTDVLHWDFSVAGRFISFPVIDAQATGSININITEIQQLGEEWGSDTLTTVYDRLSSPSDNANVGGLTGNRMFFANDYMVQRGPGYVTTVRMYSNRTTNTECTNDQNPFGFHLSDGTVYTYMQGNEYEDIAAAWDWNLIPGTTVDYNGTALTCAQTGAKGSESFVGGVSDGRIGVAAMKYTNPLTKALSWQKAWFFLEDDVQHVLIPTITSASNASVFSVLDQKRHNGDVFVDGKPLHQRTNFTFPKSLWHDNVGYVFDPASPPELLSVEVGPKSGDWAAIGISTQGVETVDLFAAWIDHGTCDSSVPLSYSVFPAVSQDKFIAKALETPVEVIQNDAEISAVYDPVHRAAMFVFWDQAGGSTTFCPSPYEASITVASSGNAAVVYRIDSQNVTVSDPSQTLGSVDLTFTVGDYGTKPPRWGSQSSKQLHIDLPSAGVAGDSVSQTL</sequence>
<dbReference type="Gene3D" id="2.70.98.10">
    <property type="match status" value="1"/>
</dbReference>
<comment type="caution">
    <text evidence="9">The sequence shown here is derived from an EMBL/GenBank/DDBJ whole genome shotgun (WGS) entry which is preliminary data.</text>
</comment>
<dbReference type="InterPro" id="IPR038970">
    <property type="entry name" value="Lyase_8"/>
</dbReference>
<feature type="domain" description="Polysaccharide lyase family 8 central" evidence="6">
    <location>
        <begin position="456"/>
        <end position="704"/>
    </location>
</feature>
<gene>
    <name evidence="9" type="ORF">PsYK624_021640</name>
</gene>
<dbReference type="InterPro" id="IPR008929">
    <property type="entry name" value="Chondroitin_lyas"/>
</dbReference>
<dbReference type="InterPro" id="IPR011013">
    <property type="entry name" value="Gal_mutarotase_sf_dom"/>
</dbReference>
<keyword evidence="2 5" id="KW-0732">Signal</keyword>
<dbReference type="AlphaFoldDB" id="A0A9P3G1D4"/>
<dbReference type="GO" id="GO:0030246">
    <property type="term" value="F:carbohydrate binding"/>
    <property type="evidence" value="ECO:0007669"/>
    <property type="project" value="InterPro"/>
</dbReference>
<evidence type="ECO:0000256" key="4">
    <source>
        <dbReference type="SAM" id="MobiDB-lite"/>
    </source>
</evidence>
<evidence type="ECO:0000256" key="1">
    <source>
        <dbReference type="ARBA" id="ARBA00006699"/>
    </source>
</evidence>
<dbReference type="PANTHER" id="PTHR38481">
    <property type="entry name" value="HYALURONATE LYASE"/>
    <property type="match status" value="1"/>
</dbReference>
<dbReference type="InterPro" id="IPR003159">
    <property type="entry name" value="Lyase_8_central_dom"/>
</dbReference>
<keyword evidence="10" id="KW-1185">Reference proteome</keyword>
<dbReference type="InterPro" id="IPR012970">
    <property type="entry name" value="Lyase_8_alpha_N"/>
</dbReference>
<dbReference type="Pfam" id="PF08124">
    <property type="entry name" value="Lyase_8_N"/>
    <property type="match status" value="1"/>
</dbReference>
<evidence type="ECO:0000256" key="2">
    <source>
        <dbReference type="ARBA" id="ARBA00022729"/>
    </source>
</evidence>
<evidence type="ECO:0000256" key="5">
    <source>
        <dbReference type="SAM" id="SignalP"/>
    </source>
</evidence>
<keyword evidence="3 9" id="KW-0456">Lyase</keyword>
<name>A0A9P3G1D4_9APHY</name>
<protein>
    <submittedName>
        <fullName evidence="9">Polysaccharide lyase family 8 protein</fullName>
    </submittedName>
</protein>
<dbReference type="InterPro" id="IPR004103">
    <property type="entry name" value="Lyase_8_C"/>
</dbReference>
<dbReference type="SUPFAM" id="SSF74650">
    <property type="entry name" value="Galactose mutarotase-like"/>
    <property type="match status" value="1"/>
</dbReference>
<comment type="similarity">
    <text evidence="1">Belongs to the polysaccharide lyase 8 family.</text>
</comment>
<proteinExistence type="inferred from homology"/>
<dbReference type="GO" id="GO:0005975">
    <property type="term" value="P:carbohydrate metabolic process"/>
    <property type="evidence" value="ECO:0007669"/>
    <property type="project" value="InterPro"/>
</dbReference>
<dbReference type="SUPFAM" id="SSF49863">
    <property type="entry name" value="Hyaluronate lyase-like, C-terminal domain"/>
    <property type="match status" value="1"/>
</dbReference>
<organism evidence="9 10">
    <name type="scientific">Phanerochaete sordida</name>
    <dbReference type="NCBI Taxonomy" id="48140"/>
    <lineage>
        <taxon>Eukaryota</taxon>
        <taxon>Fungi</taxon>
        <taxon>Dikarya</taxon>
        <taxon>Basidiomycota</taxon>
        <taxon>Agaricomycotina</taxon>
        <taxon>Agaricomycetes</taxon>
        <taxon>Polyporales</taxon>
        <taxon>Phanerochaetaceae</taxon>
        <taxon>Phanerochaete</taxon>
    </lineage>
</organism>
<reference evidence="9 10" key="1">
    <citation type="submission" date="2021-08" db="EMBL/GenBank/DDBJ databases">
        <title>Draft Genome Sequence of Phanerochaete sordida strain YK-624.</title>
        <authorList>
            <person name="Mori T."/>
            <person name="Dohra H."/>
            <person name="Suzuki T."/>
            <person name="Kawagishi H."/>
            <person name="Hirai H."/>
        </authorList>
    </citation>
    <scope>NUCLEOTIDE SEQUENCE [LARGE SCALE GENOMIC DNA]</scope>
    <source>
        <strain evidence="9 10">YK-624</strain>
    </source>
</reference>
<feature type="domain" description="Polysaccharide lyase family 8 C-terminal" evidence="7">
    <location>
        <begin position="718"/>
        <end position="791"/>
    </location>
</feature>
<dbReference type="EMBL" id="BPQB01000003">
    <property type="protein sequence ID" value="GJE86084.1"/>
    <property type="molecule type" value="Genomic_DNA"/>
</dbReference>
<evidence type="ECO:0000259" key="6">
    <source>
        <dbReference type="Pfam" id="PF02278"/>
    </source>
</evidence>
<feature type="compositionally biased region" description="Low complexity" evidence="4">
    <location>
        <begin position="58"/>
        <end position="93"/>
    </location>
</feature>